<feature type="coiled-coil region" evidence="1">
    <location>
        <begin position="444"/>
        <end position="474"/>
    </location>
</feature>
<evidence type="ECO:0000256" key="2">
    <source>
        <dbReference type="SAM" id="MobiDB-lite"/>
    </source>
</evidence>
<keyword evidence="4" id="KW-1185">Reference proteome</keyword>
<protein>
    <submittedName>
        <fullName evidence="3">Uncharacterized protein</fullName>
    </submittedName>
</protein>
<comment type="caution">
    <text evidence="3">The sequence shown here is derived from an EMBL/GenBank/DDBJ whole genome shotgun (WGS) entry which is preliminary data.</text>
</comment>
<sequence length="552" mass="59944">MLRGECQHTRAIANVAIDAIAADAMANAAAGATTDATPSAATSAATGVATNPATDAAADAATDAATGVATNAAAGAATDAAADLALGALSLTPRHSAKSLTMHRLFHALTNTGDILKEWAEYINEVFDTTEVREEAKEKVKKRKKLILELMATEDGRVMLPSPEKDKTFDLEQMKGLVRAVMTTAYRAASRHAKGLVLWEELKEQQAIEASLRNDHQADEPLWDLIGNIDCDQERKAEEGQSSCINIGVGIGIGVELMGDDSDSDSENEAEVSQAVSDRWKTVVEELLADPSAINLTILPASTYTQCNMGKMSFLLNFSAQIEYRMMLSAILQHEDGHLPYLPESVHTSMEDEEVLMIWLTENPYLGKDGELQLKENLWLIVLTIRMLLNDSHQAQFHEDPSANADVNANATSNIPPYVLTTQLDFLACNLLAVEVSNQITEALLKLLQQAEEAELVTVELEEAEEMNSKLQKMPDISVAEEARVTTELAPSALANDKDQDMTLSKAEKQASGEVSLSTLKDMVLEQEARDAEEEAEEHDSLRDDTLEVAVP</sequence>
<gene>
    <name evidence="3" type="ORF">EW146_g7537</name>
</gene>
<dbReference type="AlphaFoldDB" id="A0A4S4LME0"/>
<organism evidence="3 4">
    <name type="scientific">Bondarzewia mesenterica</name>
    <dbReference type="NCBI Taxonomy" id="1095465"/>
    <lineage>
        <taxon>Eukaryota</taxon>
        <taxon>Fungi</taxon>
        <taxon>Dikarya</taxon>
        <taxon>Basidiomycota</taxon>
        <taxon>Agaricomycotina</taxon>
        <taxon>Agaricomycetes</taxon>
        <taxon>Russulales</taxon>
        <taxon>Bondarzewiaceae</taxon>
        <taxon>Bondarzewia</taxon>
    </lineage>
</organism>
<feature type="region of interest" description="Disordered" evidence="2">
    <location>
        <begin position="492"/>
        <end position="552"/>
    </location>
</feature>
<feature type="compositionally biased region" description="Basic and acidic residues" evidence="2">
    <location>
        <begin position="496"/>
        <end position="511"/>
    </location>
</feature>
<name>A0A4S4LME0_9AGAM</name>
<proteinExistence type="predicted"/>
<accession>A0A4S4LME0</accession>
<reference evidence="3 4" key="1">
    <citation type="submission" date="2019-02" db="EMBL/GenBank/DDBJ databases">
        <title>Genome sequencing of the rare red list fungi Bondarzewia mesenterica.</title>
        <authorList>
            <person name="Buettner E."/>
            <person name="Kellner H."/>
        </authorList>
    </citation>
    <scope>NUCLEOTIDE SEQUENCE [LARGE SCALE GENOMIC DNA]</scope>
    <source>
        <strain evidence="3 4">DSM 108281</strain>
    </source>
</reference>
<dbReference type="Proteomes" id="UP000310158">
    <property type="component" value="Unassembled WGS sequence"/>
</dbReference>
<keyword evidence="1" id="KW-0175">Coiled coil</keyword>
<evidence type="ECO:0000313" key="4">
    <source>
        <dbReference type="Proteomes" id="UP000310158"/>
    </source>
</evidence>
<evidence type="ECO:0000313" key="3">
    <source>
        <dbReference type="EMBL" id="THH12611.1"/>
    </source>
</evidence>
<evidence type="ECO:0000256" key="1">
    <source>
        <dbReference type="SAM" id="Coils"/>
    </source>
</evidence>
<dbReference type="EMBL" id="SGPL01000440">
    <property type="protein sequence ID" value="THH12611.1"/>
    <property type="molecule type" value="Genomic_DNA"/>
</dbReference>